<evidence type="ECO:0000256" key="2">
    <source>
        <dbReference type="ARBA" id="ARBA00038358"/>
    </source>
</evidence>
<evidence type="ECO:0000256" key="1">
    <source>
        <dbReference type="ARBA" id="ARBA00022801"/>
    </source>
</evidence>
<dbReference type="RefSeq" id="WP_341835003.1">
    <property type="nucleotide sequence ID" value="NZ_CP149822.1"/>
</dbReference>
<reference evidence="5" key="1">
    <citation type="submission" date="2024-03" db="EMBL/GenBank/DDBJ databases">
        <title>Chitinophaga horti sp. nov., isolated from garden soil.</title>
        <authorList>
            <person name="Lee D.S."/>
            <person name="Han D.M."/>
            <person name="Baek J.H."/>
            <person name="Choi D.G."/>
            <person name="Jeon J.H."/>
            <person name="Jeon C.O."/>
        </authorList>
    </citation>
    <scope>NUCLEOTIDE SEQUENCE [LARGE SCALE GENOMIC DNA]</scope>
    <source>
        <strain evidence="5">GPA1</strain>
    </source>
</reference>
<dbReference type="InterPro" id="IPR008928">
    <property type="entry name" value="6-hairpin_glycosidase_sf"/>
</dbReference>
<feature type="chain" id="PRO_5047117945" evidence="3">
    <location>
        <begin position="24"/>
        <end position="387"/>
    </location>
</feature>
<dbReference type="SUPFAM" id="SSF48208">
    <property type="entry name" value="Six-hairpin glycosidases"/>
    <property type="match status" value="1"/>
</dbReference>
<dbReference type="InterPro" id="IPR012341">
    <property type="entry name" value="6hp_glycosidase-like_sf"/>
</dbReference>
<evidence type="ECO:0000313" key="5">
    <source>
        <dbReference type="Proteomes" id="UP001485459"/>
    </source>
</evidence>
<keyword evidence="3" id="KW-0732">Signal</keyword>
<keyword evidence="5" id="KW-1185">Reference proteome</keyword>
<sequence length="387" mass="44471">MIRLMKCTLLLLPLFFAACKRPALDVDARMQVALQRYEKMLQAHPDTGKIPHSLNADSSLRDMPSDWWTSGFFAATLWQLYDYTKDEKWKAAAHKWSMAVEKEQFNTTTHDLGFMIYYPFGAGYRLTGDSAYRRIMLQGAASLASRFDSARGVIRSWDTFREFDYPVIIDNMMNLDFLFWASRETNDPRYHDISIRHADATLKNHFRPDFSSYHVVCYGPDGEVLAQKTHQGAADESVWSRGQAWALYGYTMMFRETQDRKYLDQAMHIADFLLSHPNLPDDKIFYWDLKAPNIPNEERDASAAAIVASGLLELSGYMDEEKSEKYFKAAEDMLVSLSGPAYNDPPANFLLAHSVGHKPGGIEVDVPLIYADYYYLEALMRYKALRQ</sequence>
<comment type="similarity">
    <text evidence="2">Belongs to the glycosyl hydrolase 88 family.</text>
</comment>
<dbReference type="Gene3D" id="1.50.10.10">
    <property type="match status" value="1"/>
</dbReference>
<gene>
    <name evidence="4" type="ORF">WJU16_19030</name>
</gene>
<feature type="signal peptide" evidence="3">
    <location>
        <begin position="1"/>
        <end position="23"/>
    </location>
</feature>
<dbReference type="InterPro" id="IPR010905">
    <property type="entry name" value="Glyco_hydro_88"/>
</dbReference>
<dbReference type="EMBL" id="CP149822">
    <property type="protein sequence ID" value="WZN40067.1"/>
    <property type="molecule type" value="Genomic_DNA"/>
</dbReference>
<evidence type="ECO:0000256" key="3">
    <source>
        <dbReference type="SAM" id="SignalP"/>
    </source>
</evidence>
<keyword evidence="1 4" id="KW-0378">Hydrolase</keyword>
<organism evidence="4 5">
    <name type="scientific">Chitinophaga pollutisoli</name>
    <dbReference type="NCBI Taxonomy" id="3133966"/>
    <lineage>
        <taxon>Bacteria</taxon>
        <taxon>Pseudomonadati</taxon>
        <taxon>Bacteroidota</taxon>
        <taxon>Chitinophagia</taxon>
        <taxon>Chitinophagales</taxon>
        <taxon>Chitinophagaceae</taxon>
        <taxon>Chitinophaga</taxon>
    </lineage>
</organism>
<accession>A0ABZ2YK02</accession>
<proteinExistence type="inferred from homology"/>
<name>A0ABZ2YK02_9BACT</name>
<protein>
    <submittedName>
        <fullName evidence="4">Glycoside hydrolase family 88 protein</fullName>
    </submittedName>
</protein>
<dbReference type="Pfam" id="PF07470">
    <property type="entry name" value="Glyco_hydro_88"/>
    <property type="match status" value="1"/>
</dbReference>
<dbReference type="Proteomes" id="UP001485459">
    <property type="component" value="Chromosome"/>
</dbReference>
<dbReference type="PANTHER" id="PTHR36845">
    <property type="entry name" value="HYDROLASE, PUTATIVE (AFU_ORTHOLOGUE AFUA_7G05090)-RELATED"/>
    <property type="match status" value="1"/>
</dbReference>
<dbReference type="PANTHER" id="PTHR36845:SF1">
    <property type="entry name" value="HYDROLASE, PUTATIVE (AFU_ORTHOLOGUE AFUA_7G05090)-RELATED"/>
    <property type="match status" value="1"/>
</dbReference>
<dbReference type="GO" id="GO:0016787">
    <property type="term" value="F:hydrolase activity"/>
    <property type="evidence" value="ECO:0007669"/>
    <property type="project" value="UniProtKB-KW"/>
</dbReference>
<dbReference type="InterPro" id="IPR052369">
    <property type="entry name" value="UG_Glycosaminoglycan_Hydrolase"/>
</dbReference>
<dbReference type="PROSITE" id="PS51257">
    <property type="entry name" value="PROKAR_LIPOPROTEIN"/>
    <property type="match status" value="1"/>
</dbReference>
<evidence type="ECO:0000313" key="4">
    <source>
        <dbReference type="EMBL" id="WZN40067.1"/>
    </source>
</evidence>